<sequence>MPGPQLSDGNRSIITSLLEGGFSNKDIATSVNITPDYAQKLRKRWIITESIFIKQDCTDQTKLLLFHLAELLDLLAEKSNIYLDEMQL</sequence>
<comment type="caution">
    <text evidence="1">The sequence shown here is derived from an EMBL/GenBank/DDBJ whole genome shotgun (WGS) entry which is preliminary data.</text>
</comment>
<accession>A0A9P5CRQ4</accession>
<dbReference type="RefSeq" id="XP_040779459.1">
    <property type="nucleotide sequence ID" value="XM_040924793.1"/>
</dbReference>
<dbReference type="Proteomes" id="UP000803844">
    <property type="component" value="Unassembled WGS sequence"/>
</dbReference>
<keyword evidence="2" id="KW-1185">Reference proteome</keyword>
<gene>
    <name evidence="1" type="ORF">M406DRAFT_62658</name>
</gene>
<dbReference type="AlphaFoldDB" id="A0A9P5CRQ4"/>
<organism evidence="1 2">
    <name type="scientific">Cryphonectria parasitica (strain ATCC 38755 / EP155)</name>
    <dbReference type="NCBI Taxonomy" id="660469"/>
    <lineage>
        <taxon>Eukaryota</taxon>
        <taxon>Fungi</taxon>
        <taxon>Dikarya</taxon>
        <taxon>Ascomycota</taxon>
        <taxon>Pezizomycotina</taxon>
        <taxon>Sordariomycetes</taxon>
        <taxon>Sordariomycetidae</taxon>
        <taxon>Diaporthales</taxon>
        <taxon>Cryphonectriaceae</taxon>
        <taxon>Cryphonectria-Endothia species complex</taxon>
        <taxon>Cryphonectria</taxon>
    </lineage>
</organism>
<evidence type="ECO:0000313" key="2">
    <source>
        <dbReference type="Proteomes" id="UP000803844"/>
    </source>
</evidence>
<name>A0A9P5CRQ4_CRYP1</name>
<dbReference type="GeneID" id="63841922"/>
<protein>
    <submittedName>
        <fullName evidence="1">Uncharacterized protein</fullName>
    </submittedName>
</protein>
<proteinExistence type="predicted"/>
<dbReference type="EMBL" id="MU032345">
    <property type="protein sequence ID" value="KAF3768498.1"/>
    <property type="molecule type" value="Genomic_DNA"/>
</dbReference>
<reference evidence="1" key="1">
    <citation type="journal article" date="2020" name="Phytopathology">
        <title>Genome sequence of the chestnut blight fungus Cryphonectria parasitica EP155: A fundamental resource for an archetypical invasive plant pathogen.</title>
        <authorList>
            <person name="Crouch J.A."/>
            <person name="Dawe A."/>
            <person name="Aerts A."/>
            <person name="Barry K."/>
            <person name="Churchill A.C.L."/>
            <person name="Grimwood J."/>
            <person name="Hillman B."/>
            <person name="Milgroom M.G."/>
            <person name="Pangilinan J."/>
            <person name="Smith M."/>
            <person name="Salamov A."/>
            <person name="Schmutz J."/>
            <person name="Yadav J."/>
            <person name="Grigoriev I.V."/>
            <person name="Nuss D."/>
        </authorList>
    </citation>
    <scope>NUCLEOTIDE SEQUENCE</scope>
    <source>
        <strain evidence="1">EP155</strain>
    </source>
</reference>
<evidence type="ECO:0000313" key="1">
    <source>
        <dbReference type="EMBL" id="KAF3768498.1"/>
    </source>
</evidence>